<proteinExistence type="predicted"/>
<keyword evidence="3" id="KW-1185">Reference proteome</keyword>
<feature type="compositionally biased region" description="Low complexity" evidence="1">
    <location>
        <begin position="167"/>
        <end position="177"/>
    </location>
</feature>
<protein>
    <submittedName>
        <fullName evidence="2">Uncharacterized protein</fullName>
    </submittedName>
</protein>
<organism evidence="2 3">
    <name type="scientific">Bifidobacterium apri</name>
    <dbReference type="NCBI Taxonomy" id="1769423"/>
    <lineage>
        <taxon>Bacteria</taxon>
        <taxon>Bacillati</taxon>
        <taxon>Actinomycetota</taxon>
        <taxon>Actinomycetes</taxon>
        <taxon>Bifidobacteriales</taxon>
        <taxon>Bifidobacteriaceae</taxon>
        <taxon>Bifidobacterium</taxon>
    </lineage>
</organism>
<dbReference type="Proteomes" id="UP000440041">
    <property type="component" value="Unassembled WGS sequence"/>
</dbReference>
<dbReference type="AlphaFoldDB" id="A0A6A2VA47"/>
<evidence type="ECO:0000313" key="3">
    <source>
        <dbReference type="Proteomes" id="UP000440041"/>
    </source>
</evidence>
<evidence type="ECO:0000256" key="1">
    <source>
        <dbReference type="SAM" id="MobiDB-lite"/>
    </source>
</evidence>
<comment type="caution">
    <text evidence="2">The sequence shown here is derived from an EMBL/GenBank/DDBJ whole genome shotgun (WGS) entry which is preliminary data.</text>
</comment>
<gene>
    <name evidence="2" type="ORF">DSM100238_0420</name>
</gene>
<accession>A0A6A2VA47</accession>
<reference evidence="2 3" key="1">
    <citation type="submission" date="2019-09" db="EMBL/GenBank/DDBJ databases">
        <title>Characterization of the phylogenetic diversity of two novel species belonging to the genus Bifidobacterium: Bifidobacterium cebidarum sp. nov. and Bifidobacterium leontopitheci sp. nov.</title>
        <authorList>
            <person name="Lugli G.A."/>
            <person name="Duranti S."/>
            <person name="Milani C."/>
            <person name="Turroni F."/>
            <person name="Ventura M."/>
        </authorList>
    </citation>
    <scope>NUCLEOTIDE SEQUENCE [LARGE SCALE GENOMIC DNA]</scope>
    <source>
        <strain evidence="2 3">DSM 100238</strain>
    </source>
</reference>
<feature type="region of interest" description="Disordered" evidence="1">
    <location>
        <begin position="150"/>
        <end position="224"/>
    </location>
</feature>
<name>A0A6A2VA47_9BIFI</name>
<dbReference type="EMBL" id="WBSO01000002">
    <property type="protein sequence ID" value="KAB8300693.1"/>
    <property type="molecule type" value="Genomic_DNA"/>
</dbReference>
<sequence length="224" mass="25071">MDDHPVDCELPLTIKQQKPRIELEPSRSPVDCESSLTTKRHWLTNHTSNERSPLLVVSHHSQPAVTTTRTTSTMDDHSVDCESSLTIKYGVADATASERRHQTRYWPDTCPDIKPIPASPRSAAYLRSEADSLTPTRVADTITRLAGLHSEAGSYTPTQPPTHRHNTNPTLNTNTTTHPHRHPHHATHQSQHTNPNPNPNTDTDARRNAPATQPASVRLMWKHE</sequence>
<feature type="compositionally biased region" description="Basic residues" evidence="1">
    <location>
        <begin position="178"/>
        <end position="187"/>
    </location>
</feature>
<evidence type="ECO:0000313" key="2">
    <source>
        <dbReference type="EMBL" id="KAB8300693.1"/>
    </source>
</evidence>
<feature type="compositionally biased region" description="Low complexity" evidence="1">
    <location>
        <begin position="188"/>
        <end position="202"/>
    </location>
</feature>